<sequence length="32" mass="3991">MFICISTYYRTYLTRYSRLLFLNICILHVPIY</sequence>
<accession>A0AAU8MGK1</accession>
<protein>
    <submittedName>
        <fullName evidence="1">Uncharacterized protein</fullName>
    </submittedName>
</protein>
<reference evidence="1" key="1">
    <citation type="submission" date="2024-06" db="EMBL/GenBank/DDBJ databases">
        <title>Intestivirid acquisition increases across infancy in a wild primate population.</title>
        <authorList>
            <person name="Schneider-Creas I.A."/>
            <person name="Moya I.L."/>
            <person name="Chiou K.L."/>
            <person name="Baniel A."/>
            <person name="Azanaw Haile A."/>
            <person name="Kebede F."/>
            <person name="Abebe B."/>
            <person name="Snyder-Mackler N."/>
            <person name="Varsani A."/>
        </authorList>
    </citation>
    <scope>NUCLEOTIDE SEQUENCE</scope>
    <source>
        <strain evidence="1">Int_RNL_2017_0546_COW</strain>
    </source>
</reference>
<organism evidence="1">
    <name type="scientific">Geladintestivirus 1</name>
    <dbReference type="NCBI Taxonomy" id="3233133"/>
    <lineage>
        <taxon>Viruses</taxon>
        <taxon>Duplodnaviria</taxon>
        <taxon>Heunggongvirae</taxon>
        <taxon>Uroviricota</taxon>
        <taxon>Caudoviricetes</taxon>
        <taxon>Crassvirales</taxon>
    </lineage>
</organism>
<name>A0AAU8MGK1_9CAUD</name>
<dbReference type="EMBL" id="PP965499">
    <property type="protein sequence ID" value="XCO00500.1"/>
    <property type="molecule type" value="Genomic_DNA"/>
</dbReference>
<evidence type="ECO:0000313" key="1">
    <source>
        <dbReference type="EMBL" id="XCO00500.1"/>
    </source>
</evidence>
<proteinExistence type="predicted"/>